<dbReference type="PANTHER" id="PTHR11070:SF2">
    <property type="entry name" value="ATP-DEPENDENT DNA HELICASE SRS2"/>
    <property type="match status" value="1"/>
</dbReference>
<dbReference type="Pfam" id="PF08378">
    <property type="entry name" value="NERD"/>
    <property type="match status" value="1"/>
</dbReference>
<dbReference type="GO" id="GO:0000725">
    <property type="term" value="P:recombinational repair"/>
    <property type="evidence" value="ECO:0007669"/>
    <property type="project" value="TreeGrafter"/>
</dbReference>
<keyword evidence="4" id="KW-0347">Helicase</keyword>
<gene>
    <name evidence="4" type="ORF">SAMN06296241_3145</name>
</gene>
<dbReference type="Gene3D" id="3.40.50.300">
    <property type="entry name" value="P-loop containing nucleotide triphosphate hydrolases"/>
    <property type="match status" value="2"/>
</dbReference>
<dbReference type="PANTHER" id="PTHR11070">
    <property type="entry name" value="UVRD / RECB / PCRA DNA HELICASE FAMILY MEMBER"/>
    <property type="match status" value="1"/>
</dbReference>
<dbReference type="Pfam" id="PF13245">
    <property type="entry name" value="AAA_19"/>
    <property type="match status" value="1"/>
</dbReference>
<dbReference type="Proteomes" id="UP000219193">
    <property type="component" value="Unassembled WGS sequence"/>
</dbReference>
<evidence type="ECO:0000313" key="4">
    <source>
        <dbReference type="EMBL" id="SOC81566.1"/>
    </source>
</evidence>
<dbReference type="GO" id="GO:0043138">
    <property type="term" value="F:3'-5' DNA helicase activity"/>
    <property type="evidence" value="ECO:0007669"/>
    <property type="project" value="TreeGrafter"/>
</dbReference>
<accession>A0A285X983</accession>
<dbReference type="InterPro" id="IPR027785">
    <property type="entry name" value="UvrD-like_helicase_C"/>
</dbReference>
<sequence length="542" mass="63166">MIYPEFFPEERISEFSEKKVFEKLKRISKKYDVFYSRKFVTDGLGKTPEFEIDFIIALPCEAMVCLEVKGGLINYDGPTDKWTQNGRVMSKKPDSQASAAAHSLAENYSEYLGGMPVGWGICFPDCSVLNLKSLPESIKKQQLIDQDQLHYIEDALPYLMDFVKKQNSHRTGIRKWEYEKFKSRLLRGIGFVQILSTRIKYDEQRFVELTNYQLDLFKRASSNKNIITKGPAGSGKTIVAKTLAQDFISDGKSVLFLCFNRTLANKIRYEFDRDVEGLEVMTFHSFAKNIIEKYDFGWWNENASKNEDFWNLEVPIKLQELAQYSDKKYDILIIDEGQDFKEFWYEIMFDQVRRDGQKFIFLDAMQDIFNHYTSIPKISEFFTYTLPENCRNTRNIVGYLSEQLNGEIKCFEHTPIGSEVVIKEFADTEHQVKFLEYEISNLLRNEKVALDQILLLLNSKKAESSLVDLNKVAGYSLRALDNKARFQKDSINYTTINTFKGLEADIIFIIDINLIDGKNKPEKLYTQASRARHKLYILRLER</sequence>
<dbReference type="RefSeq" id="WP_097057349.1">
    <property type="nucleotide sequence ID" value="NZ_OCMF01000006.1"/>
</dbReference>
<evidence type="ECO:0000313" key="5">
    <source>
        <dbReference type="Proteomes" id="UP000219193"/>
    </source>
</evidence>
<keyword evidence="4" id="KW-0378">Hydrolase</keyword>
<organism evidence="4 5">
    <name type="scientific">Salinimicrobium sediminis</name>
    <dbReference type="NCBI Taxonomy" id="1343891"/>
    <lineage>
        <taxon>Bacteria</taxon>
        <taxon>Pseudomonadati</taxon>
        <taxon>Bacteroidota</taxon>
        <taxon>Flavobacteriia</taxon>
        <taxon>Flavobacteriales</taxon>
        <taxon>Flavobacteriaceae</taxon>
        <taxon>Salinimicrobium</taxon>
    </lineage>
</organism>
<keyword evidence="4" id="KW-0547">Nucleotide-binding</keyword>
<dbReference type="SUPFAM" id="SSF52540">
    <property type="entry name" value="P-loop containing nucleoside triphosphate hydrolases"/>
    <property type="match status" value="1"/>
</dbReference>
<dbReference type="InterPro" id="IPR011528">
    <property type="entry name" value="NERD"/>
</dbReference>
<feature type="domain" description="NERD" evidence="2">
    <location>
        <begin position="15"/>
        <end position="111"/>
    </location>
</feature>
<proteinExistence type="predicted"/>
<evidence type="ECO:0000256" key="1">
    <source>
        <dbReference type="ARBA" id="ARBA00034923"/>
    </source>
</evidence>
<dbReference type="GO" id="GO:0003677">
    <property type="term" value="F:DNA binding"/>
    <property type="evidence" value="ECO:0007669"/>
    <property type="project" value="InterPro"/>
</dbReference>
<protein>
    <recommendedName>
        <fullName evidence="1">DNA 3'-5' helicase II</fullName>
    </recommendedName>
</protein>
<feature type="domain" description="UvrD-like helicase C-terminal" evidence="3">
    <location>
        <begin position="494"/>
        <end position="537"/>
    </location>
</feature>
<dbReference type="OrthoDB" id="9787585at2"/>
<keyword evidence="4" id="KW-0067">ATP-binding</keyword>
<dbReference type="InterPro" id="IPR000212">
    <property type="entry name" value="DNA_helicase_UvrD/REP"/>
</dbReference>
<dbReference type="InterPro" id="IPR027417">
    <property type="entry name" value="P-loop_NTPase"/>
</dbReference>
<dbReference type="AlphaFoldDB" id="A0A285X983"/>
<reference evidence="5" key="1">
    <citation type="submission" date="2017-09" db="EMBL/GenBank/DDBJ databases">
        <authorList>
            <person name="Varghese N."/>
            <person name="Submissions S."/>
        </authorList>
    </citation>
    <scope>NUCLEOTIDE SEQUENCE [LARGE SCALE GENOMIC DNA]</scope>
    <source>
        <strain evidence="5">CGMCC 1.12641</strain>
    </source>
</reference>
<evidence type="ECO:0000259" key="3">
    <source>
        <dbReference type="Pfam" id="PF13538"/>
    </source>
</evidence>
<dbReference type="Pfam" id="PF13538">
    <property type="entry name" value="UvrD_C_2"/>
    <property type="match status" value="1"/>
</dbReference>
<keyword evidence="5" id="KW-1185">Reference proteome</keyword>
<dbReference type="EMBL" id="OCMF01000006">
    <property type="protein sequence ID" value="SOC81566.1"/>
    <property type="molecule type" value="Genomic_DNA"/>
</dbReference>
<dbReference type="GO" id="GO:0005524">
    <property type="term" value="F:ATP binding"/>
    <property type="evidence" value="ECO:0007669"/>
    <property type="project" value="InterPro"/>
</dbReference>
<evidence type="ECO:0000259" key="2">
    <source>
        <dbReference type="Pfam" id="PF08378"/>
    </source>
</evidence>
<name>A0A285X983_9FLAO</name>